<dbReference type="InterPro" id="IPR016181">
    <property type="entry name" value="Acyl_CoA_acyltransferase"/>
</dbReference>
<name>A0A9D2MLK9_9FIRM</name>
<dbReference type="InterPro" id="IPR050832">
    <property type="entry name" value="Bact_Acetyltransf"/>
</dbReference>
<dbReference type="Gene3D" id="3.40.630.30">
    <property type="match status" value="1"/>
</dbReference>
<evidence type="ECO:0000256" key="2">
    <source>
        <dbReference type="ARBA" id="ARBA00023315"/>
    </source>
</evidence>
<evidence type="ECO:0000313" key="4">
    <source>
        <dbReference type="EMBL" id="HJB80685.1"/>
    </source>
</evidence>
<keyword evidence="2" id="KW-0012">Acyltransferase</keyword>
<comment type="caution">
    <text evidence="4">The sequence shown here is derived from an EMBL/GenBank/DDBJ whole genome shotgun (WGS) entry which is preliminary data.</text>
</comment>
<dbReference type="AlphaFoldDB" id="A0A9D2MLK9"/>
<proteinExistence type="predicted"/>
<accession>A0A9D2MLK9</accession>
<dbReference type="SUPFAM" id="SSF55729">
    <property type="entry name" value="Acyl-CoA N-acyltransferases (Nat)"/>
    <property type="match status" value="1"/>
</dbReference>
<dbReference type="PANTHER" id="PTHR43877">
    <property type="entry name" value="AMINOALKYLPHOSPHONATE N-ACETYLTRANSFERASE-RELATED-RELATED"/>
    <property type="match status" value="1"/>
</dbReference>
<evidence type="ECO:0000313" key="5">
    <source>
        <dbReference type="Proteomes" id="UP000823921"/>
    </source>
</evidence>
<dbReference type="EMBL" id="DWXO01000069">
    <property type="protein sequence ID" value="HJB80685.1"/>
    <property type="molecule type" value="Genomic_DNA"/>
</dbReference>
<evidence type="ECO:0000259" key="3">
    <source>
        <dbReference type="PROSITE" id="PS51186"/>
    </source>
</evidence>
<reference evidence="4" key="1">
    <citation type="journal article" date="2021" name="PeerJ">
        <title>Extensive microbial diversity within the chicken gut microbiome revealed by metagenomics and culture.</title>
        <authorList>
            <person name="Gilroy R."/>
            <person name="Ravi A."/>
            <person name="Getino M."/>
            <person name="Pursley I."/>
            <person name="Horton D.L."/>
            <person name="Alikhan N.F."/>
            <person name="Baker D."/>
            <person name="Gharbi K."/>
            <person name="Hall N."/>
            <person name="Watson M."/>
            <person name="Adriaenssens E.M."/>
            <person name="Foster-Nyarko E."/>
            <person name="Jarju S."/>
            <person name="Secka A."/>
            <person name="Antonio M."/>
            <person name="Oren A."/>
            <person name="Chaudhuri R.R."/>
            <person name="La Ragione R."/>
            <person name="Hildebrand F."/>
            <person name="Pallen M.J."/>
        </authorList>
    </citation>
    <scope>NUCLEOTIDE SEQUENCE</scope>
    <source>
        <strain evidence="4">CHK192-8294</strain>
    </source>
</reference>
<organism evidence="4 5">
    <name type="scientific">Candidatus Flavonifractor intestinigallinarum</name>
    <dbReference type="NCBI Taxonomy" id="2838586"/>
    <lineage>
        <taxon>Bacteria</taxon>
        <taxon>Bacillati</taxon>
        <taxon>Bacillota</taxon>
        <taxon>Clostridia</taxon>
        <taxon>Eubacteriales</taxon>
        <taxon>Oscillospiraceae</taxon>
        <taxon>Flavonifractor</taxon>
    </lineage>
</organism>
<protein>
    <submittedName>
        <fullName evidence="4">GNAT family N-acetyltransferase</fullName>
    </submittedName>
</protein>
<dbReference type="CDD" id="cd04301">
    <property type="entry name" value="NAT_SF"/>
    <property type="match status" value="1"/>
</dbReference>
<dbReference type="PROSITE" id="PS51186">
    <property type="entry name" value="GNAT"/>
    <property type="match status" value="1"/>
</dbReference>
<keyword evidence="1" id="KW-0808">Transferase</keyword>
<dbReference type="Pfam" id="PF00583">
    <property type="entry name" value="Acetyltransf_1"/>
    <property type="match status" value="1"/>
</dbReference>
<evidence type="ECO:0000256" key="1">
    <source>
        <dbReference type="ARBA" id="ARBA00022679"/>
    </source>
</evidence>
<dbReference type="Proteomes" id="UP000823921">
    <property type="component" value="Unassembled WGS sequence"/>
</dbReference>
<dbReference type="InterPro" id="IPR000182">
    <property type="entry name" value="GNAT_dom"/>
</dbReference>
<dbReference type="PANTHER" id="PTHR43877:SF2">
    <property type="entry name" value="AMINOALKYLPHOSPHONATE N-ACETYLTRANSFERASE-RELATED"/>
    <property type="match status" value="1"/>
</dbReference>
<reference evidence="4" key="2">
    <citation type="submission" date="2021-04" db="EMBL/GenBank/DDBJ databases">
        <authorList>
            <person name="Gilroy R."/>
        </authorList>
    </citation>
    <scope>NUCLEOTIDE SEQUENCE</scope>
    <source>
        <strain evidence="4">CHK192-8294</strain>
    </source>
</reference>
<dbReference type="GO" id="GO:0016747">
    <property type="term" value="F:acyltransferase activity, transferring groups other than amino-acyl groups"/>
    <property type="evidence" value="ECO:0007669"/>
    <property type="project" value="InterPro"/>
</dbReference>
<feature type="domain" description="N-acetyltransferase" evidence="3">
    <location>
        <begin position="5"/>
        <end position="171"/>
    </location>
</feature>
<gene>
    <name evidence="4" type="ORF">H9712_06850</name>
</gene>
<sequence>MTGEVTIRPAHREELEEIWAMVGRAVAHMNQLGNPQWGEDYPTRDFYAGDIDRGELYAAVMDGKLAGVACINTAESPEYDPLPWTTSRPAMVIHRMAIDPAFQRHGVGSALFAFAEAEARRRGIAAMRIDTYSLNDRMQALICKMGFSKVGEIHLHGRPLTYPCFEKALAI</sequence>